<accession>A0AAD2FCU4</accession>
<feature type="compositionally biased region" description="Polar residues" evidence="1">
    <location>
        <begin position="86"/>
        <end position="98"/>
    </location>
</feature>
<comment type="caution">
    <text evidence="2">The sequence shown here is derived from an EMBL/GenBank/DDBJ whole genome shotgun (WGS) entry which is preliminary data.</text>
</comment>
<evidence type="ECO:0000313" key="3">
    <source>
        <dbReference type="Proteomes" id="UP001295423"/>
    </source>
</evidence>
<sequence>MISTPPYPSASITTSPTRHEIREASFGSSPTGIMDFLDDEMEANQNFILQNPYGYLNHLSSTRRSSSSDPTAPFLLLQPRHDCTNSLWNHSNNANDNATRTQRSRQQTSTSQPLSDREIKYSVYSDQECTLEIQVEDIPSGLLLPLAF</sequence>
<feature type="compositionally biased region" description="Low complexity" evidence="1">
    <location>
        <begin position="99"/>
        <end position="112"/>
    </location>
</feature>
<keyword evidence="3" id="KW-1185">Reference proteome</keyword>
<evidence type="ECO:0000313" key="2">
    <source>
        <dbReference type="EMBL" id="CAJ1927268.1"/>
    </source>
</evidence>
<proteinExistence type="predicted"/>
<dbReference type="Proteomes" id="UP001295423">
    <property type="component" value="Unassembled WGS sequence"/>
</dbReference>
<evidence type="ECO:0000256" key="1">
    <source>
        <dbReference type="SAM" id="MobiDB-lite"/>
    </source>
</evidence>
<protein>
    <submittedName>
        <fullName evidence="2">Uncharacterized protein</fullName>
    </submittedName>
</protein>
<feature type="region of interest" description="Disordered" evidence="1">
    <location>
        <begin position="86"/>
        <end position="117"/>
    </location>
</feature>
<feature type="region of interest" description="Disordered" evidence="1">
    <location>
        <begin position="1"/>
        <end position="26"/>
    </location>
</feature>
<dbReference type="EMBL" id="CAKOGP040000014">
    <property type="protein sequence ID" value="CAJ1927268.1"/>
    <property type="molecule type" value="Genomic_DNA"/>
</dbReference>
<gene>
    <name evidence="2" type="ORF">CYCCA115_LOCUS1290</name>
</gene>
<organism evidence="2 3">
    <name type="scientific">Cylindrotheca closterium</name>
    <dbReference type="NCBI Taxonomy" id="2856"/>
    <lineage>
        <taxon>Eukaryota</taxon>
        <taxon>Sar</taxon>
        <taxon>Stramenopiles</taxon>
        <taxon>Ochrophyta</taxon>
        <taxon>Bacillariophyta</taxon>
        <taxon>Bacillariophyceae</taxon>
        <taxon>Bacillariophycidae</taxon>
        <taxon>Bacillariales</taxon>
        <taxon>Bacillariaceae</taxon>
        <taxon>Cylindrotheca</taxon>
    </lineage>
</organism>
<reference evidence="2" key="1">
    <citation type="submission" date="2023-08" db="EMBL/GenBank/DDBJ databases">
        <authorList>
            <person name="Audoor S."/>
            <person name="Bilcke G."/>
        </authorList>
    </citation>
    <scope>NUCLEOTIDE SEQUENCE</scope>
</reference>
<dbReference type="AlphaFoldDB" id="A0AAD2FCU4"/>
<name>A0AAD2FCU4_9STRA</name>